<protein>
    <submittedName>
        <fullName evidence="1">Uncharacterized protein</fullName>
    </submittedName>
</protein>
<evidence type="ECO:0000313" key="1">
    <source>
        <dbReference type="EMBL" id="KAJ7988133.1"/>
    </source>
</evidence>
<evidence type="ECO:0000313" key="2">
    <source>
        <dbReference type="Proteomes" id="UP001157502"/>
    </source>
</evidence>
<keyword evidence="2" id="KW-1185">Reference proteome</keyword>
<comment type="caution">
    <text evidence="1">The sequence shown here is derived from an EMBL/GenBank/DDBJ whole genome shotgun (WGS) entry which is preliminary data.</text>
</comment>
<reference evidence="1" key="1">
    <citation type="submission" date="2021-05" db="EMBL/GenBank/DDBJ databases">
        <authorList>
            <person name="Pan Q."/>
            <person name="Jouanno E."/>
            <person name="Zahm M."/>
            <person name="Klopp C."/>
            <person name="Cabau C."/>
            <person name="Louis A."/>
            <person name="Berthelot C."/>
            <person name="Parey E."/>
            <person name="Roest Crollius H."/>
            <person name="Montfort J."/>
            <person name="Robinson-Rechavi M."/>
            <person name="Bouchez O."/>
            <person name="Lampietro C."/>
            <person name="Lopez Roques C."/>
            <person name="Donnadieu C."/>
            <person name="Postlethwait J."/>
            <person name="Bobe J."/>
            <person name="Dillon D."/>
            <person name="Chandos A."/>
            <person name="von Hippel F."/>
            <person name="Guiguen Y."/>
        </authorList>
    </citation>
    <scope>NUCLEOTIDE SEQUENCE</scope>
    <source>
        <strain evidence="1">YG-Jan2019</strain>
    </source>
</reference>
<proteinExistence type="predicted"/>
<dbReference type="Proteomes" id="UP001157502">
    <property type="component" value="Chromosome 31"/>
</dbReference>
<accession>A0ACC2F9P6</accession>
<sequence>MRMAHDTCMMTLRLFGVVLAALLVNSACLIWIYSTQGGTLSAFGRAPVDDSVNYSRSPPSNSTCFLKAVDSERKTTEIGELAWEESHIATFLLTKNRTHIEVTRAGWYLVFVQATFKLPQGNNTKNLRLQLNFGYPERTDQLASAFDTRQLLHEEQDAHLSFSVVVQMERGNELSILASHRDLIDYEWKPVSTFITVIRWSD</sequence>
<dbReference type="EMBL" id="CM055758">
    <property type="protein sequence ID" value="KAJ7988133.1"/>
    <property type="molecule type" value="Genomic_DNA"/>
</dbReference>
<name>A0ACC2F9P6_DALPE</name>
<gene>
    <name evidence="1" type="ORF">DPEC_G00320460</name>
</gene>
<organism evidence="1 2">
    <name type="scientific">Dallia pectoralis</name>
    <name type="common">Alaska blackfish</name>
    <dbReference type="NCBI Taxonomy" id="75939"/>
    <lineage>
        <taxon>Eukaryota</taxon>
        <taxon>Metazoa</taxon>
        <taxon>Chordata</taxon>
        <taxon>Craniata</taxon>
        <taxon>Vertebrata</taxon>
        <taxon>Euteleostomi</taxon>
        <taxon>Actinopterygii</taxon>
        <taxon>Neopterygii</taxon>
        <taxon>Teleostei</taxon>
        <taxon>Protacanthopterygii</taxon>
        <taxon>Esociformes</taxon>
        <taxon>Umbridae</taxon>
        <taxon>Dallia</taxon>
    </lineage>
</organism>